<dbReference type="EMBL" id="CP144747">
    <property type="protein sequence ID" value="WVZ61845.1"/>
    <property type="molecule type" value="Genomic_DNA"/>
</dbReference>
<accession>A0AAQ3SVW7</accession>
<proteinExistence type="predicted"/>
<evidence type="ECO:0000256" key="1">
    <source>
        <dbReference type="SAM" id="MobiDB-lite"/>
    </source>
</evidence>
<protein>
    <submittedName>
        <fullName evidence="2">Uncharacterized protein</fullName>
    </submittedName>
</protein>
<evidence type="ECO:0000313" key="2">
    <source>
        <dbReference type="EMBL" id="WVZ61845.1"/>
    </source>
</evidence>
<reference evidence="2 3" key="1">
    <citation type="submission" date="2024-02" db="EMBL/GenBank/DDBJ databases">
        <title>High-quality chromosome-scale genome assembly of Pensacola bahiagrass (Paspalum notatum Flugge var. saurae).</title>
        <authorList>
            <person name="Vega J.M."/>
            <person name="Podio M."/>
            <person name="Orjuela J."/>
            <person name="Siena L.A."/>
            <person name="Pessino S.C."/>
            <person name="Combes M.C."/>
            <person name="Mariac C."/>
            <person name="Albertini E."/>
            <person name="Pupilli F."/>
            <person name="Ortiz J.P.A."/>
            <person name="Leblanc O."/>
        </authorList>
    </citation>
    <scope>NUCLEOTIDE SEQUENCE [LARGE SCALE GENOMIC DNA]</scope>
    <source>
        <strain evidence="2">R1</strain>
        <tissue evidence="2">Leaf</tissue>
    </source>
</reference>
<gene>
    <name evidence="2" type="ORF">U9M48_011655</name>
</gene>
<keyword evidence="3" id="KW-1185">Reference proteome</keyword>
<evidence type="ECO:0000313" key="3">
    <source>
        <dbReference type="Proteomes" id="UP001341281"/>
    </source>
</evidence>
<dbReference type="Proteomes" id="UP001341281">
    <property type="component" value="Chromosome 03"/>
</dbReference>
<sequence>MRSNRQAWLGGMNRRSQSKSGPATRINQLDWILGCSVLVRPWADHATLRLEHLGTSEGPTRGEPGRSISYWTWSGGHNNVTCSIRSISETKDTRAAISLQLSADVTPLLHYIVPDETLHLNHVGFVHGEHINIIGDAANIT</sequence>
<feature type="region of interest" description="Disordered" evidence="1">
    <location>
        <begin position="1"/>
        <end position="21"/>
    </location>
</feature>
<name>A0AAQ3SVW7_PASNO</name>
<dbReference type="AlphaFoldDB" id="A0AAQ3SVW7"/>
<organism evidence="2 3">
    <name type="scientific">Paspalum notatum var. saurae</name>
    <dbReference type="NCBI Taxonomy" id="547442"/>
    <lineage>
        <taxon>Eukaryota</taxon>
        <taxon>Viridiplantae</taxon>
        <taxon>Streptophyta</taxon>
        <taxon>Embryophyta</taxon>
        <taxon>Tracheophyta</taxon>
        <taxon>Spermatophyta</taxon>
        <taxon>Magnoliopsida</taxon>
        <taxon>Liliopsida</taxon>
        <taxon>Poales</taxon>
        <taxon>Poaceae</taxon>
        <taxon>PACMAD clade</taxon>
        <taxon>Panicoideae</taxon>
        <taxon>Andropogonodae</taxon>
        <taxon>Paspaleae</taxon>
        <taxon>Paspalinae</taxon>
        <taxon>Paspalum</taxon>
    </lineage>
</organism>